<evidence type="ECO:0000256" key="3">
    <source>
        <dbReference type="ARBA" id="ARBA00022741"/>
    </source>
</evidence>
<keyword evidence="9" id="KW-1185">Reference proteome</keyword>
<keyword evidence="5" id="KW-0067">ATP-binding</keyword>
<dbReference type="GeneID" id="35441734"/>
<proteinExistence type="predicted"/>
<dbReference type="GO" id="GO:0004674">
    <property type="term" value="F:protein serine/threonine kinase activity"/>
    <property type="evidence" value="ECO:0007669"/>
    <property type="project" value="UniProtKB-KW"/>
</dbReference>
<dbReference type="InterPro" id="IPR011009">
    <property type="entry name" value="Kinase-like_dom_sf"/>
</dbReference>
<evidence type="ECO:0000256" key="6">
    <source>
        <dbReference type="SAM" id="MobiDB-lite"/>
    </source>
</evidence>
<dbReference type="Proteomes" id="UP000242254">
    <property type="component" value="Unassembled WGS sequence"/>
</dbReference>
<dbReference type="GO" id="GO:0005737">
    <property type="term" value="C:cytoplasm"/>
    <property type="evidence" value="ECO:0007669"/>
    <property type="project" value="TreeGrafter"/>
</dbReference>
<dbReference type="RefSeq" id="XP_023467178.1">
    <property type="nucleotide sequence ID" value="XM_023610744.1"/>
</dbReference>
<dbReference type="PROSITE" id="PS50011">
    <property type="entry name" value="PROTEIN_KINASE_DOM"/>
    <property type="match status" value="1"/>
</dbReference>
<dbReference type="Pfam" id="PF00069">
    <property type="entry name" value="Pkinase"/>
    <property type="match status" value="1"/>
</dbReference>
<dbReference type="EMBL" id="KZ303847">
    <property type="protein sequence ID" value="PHZ13470.1"/>
    <property type="molecule type" value="Genomic_DNA"/>
</dbReference>
<dbReference type="Gene3D" id="1.10.510.10">
    <property type="entry name" value="Transferase(Phosphotransferase) domain 1"/>
    <property type="match status" value="1"/>
</dbReference>
<dbReference type="SMART" id="SM00220">
    <property type="entry name" value="S_TKc"/>
    <property type="match status" value="1"/>
</dbReference>
<evidence type="ECO:0000256" key="5">
    <source>
        <dbReference type="ARBA" id="ARBA00022840"/>
    </source>
</evidence>
<name>A0A2G4SXF9_RHIZD</name>
<reference evidence="8 9" key="1">
    <citation type="journal article" date="2016" name="Proc. Natl. Acad. Sci. U.S.A.">
        <title>Lipid metabolic changes in an early divergent fungus govern the establishment of a mutualistic symbiosis with endobacteria.</title>
        <authorList>
            <person name="Lastovetsky O.A."/>
            <person name="Gaspar M.L."/>
            <person name="Mondo S.J."/>
            <person name="LaButti K.M."/>
            <person name="Sandor L."/>
            <person name="Grigoriev I.V."/>
            <person name="Henry S.A."/>
            <person name="Pawlowska T.E."/>
        </authorList>
    </citation>
    <scope>NUCLEOTIDE SEQUENCE [LARGE SCALE GENOMIC DNA]</scope>
    <source>
        <strain evidence="8 9">ATCC 52813</strain>
    </source>
</reference>
<protein>
    <submittedName>
        <fullName evidence="8">Kinase-like protein</fullName>
    </submittedName>
</protein>
<organism evidence="8 9">
    <name type="scientific">Rhizopus microsporus ATCC 52813</name>
    <dbReference type="NCBI Taxonomy" id="1340429"/>
    <lineage>
        <taxon>Eukaryota</taxon>
        <taxon>Fungi</taxon>
        <taxon>Fungi incertae sedis</taxon>
        <taxon>Mucoromycota</taxon>
        <taxon>Mucoromycotina</taxon>
        <taxon>Mucoromycetes</taxon>
        <taxon>Mucorales</taxon>
        <taxon>Mucorineae</taxon>
        <taxon>Rhizopodaceae</taxon>
        <taxon>Rhizopus</taxon>
    </lineage>
</organism>
<dbReference type="InterPro" id="IPR000719">
    <property type="entry name" value="Prot_kinase_dom"/>
</dbReference>
<keyword evidence="4 8" id="KW-0418">Kinase</keyword>
<accession>A0A2G4SXF9</accession>
<keyword evidence="2" id="KW-0808">Transferase</keyword>
<dbReference type="PANTHER" id="PTHR24058:SF17">
    <property type="entry name" value="HOMEODOMAIN INTERACTING PROTEIN KINASE, ISOFORM D"/>
    <property type="match status" value="1"/>
</dbReference>
<dbReference type="STRING" id="1340429.A0A2G4SXF9"/>
<dbReference type="AlphaFoldDB" id="A0A2G4SXF9"/>
<dbReference type="InterPro" id="IPR050494">
    <property type="entry name" value="Ser_Thr_dual-spec_kinase"/>
</dbReference>
<dbReference type="InterPro" id="IPR008271">
    <property type="entry name" value="Ser/Thr_kinase_AS"/>
</dbReference>
<evidence type="ECO:0000313" key="9">
    <source>
        <dbReference type="Proteomes" id="UP000242254"/>
    </source>
</evidence>
<evidence type="ECO:0000256" key="2">
    <source>
        <dbReference type="ARBA" id="ARBA00022679"/>
    </source>
</evidence>
<keyword evidence="1" id="KW-0723">Serine/threonine-protein kinase</keyword>
<gene>
    <name evidence="8" type="ORF">RHIMIDRAFT_250658</name>
</gene>
<dbReference type="PANTHER" id="PTHR24058">
    <property type="entry name" value="DUAL SPECIFICITY PROTEIN KINASE"/>
    <property type="match status" value="1"/>
</dbReference>
<dbReference type="GO" id="GO:0005524">
    <property type="term" value="F:ATP binding"/>
    <property type="evidence" value="ECO:0007669"/>
    <property type="project" value="UniProtKB-KW"/>
</dbReference>
<feature type="domain" description="Protein kinase" evidence="7">
    <location>
        <begin position="70"/>
        <end position="383"/>
    </location>
</feature>
<dbReference type="GO" id="GO:0004713">
    <property type="term" value="F:protein tyrosine kinase activity"/>
    <property type="evidence" value="ECO:0007669"/>
    <property type="project" value="TreeGrafter"/>
</dbReference>
<evidence type="ECO:0000313" key="8">
    <source>
        <dbReference type="EMBL" id="PHZ13470.1"/>
    </source>
</evidence>
<feature type="region of interest" description="Disordered" evidence="6">
    <location>
        <begin position="389"/>
        <end position="418"/>
    </location>
</feature>
<dbReference type="PROSITE" id="PS00108">
    <property type="entry name" value="PROTEIN_KINASE_ST"/>
    <property type="match status" value="1"/>
</dbReference>
<evidence type="ECO:0000256" key="4">
    <source>
        <dbReference type="ARBA" id="ARBA00022777"/>
    </source>
</evidence>
<dbReference type="Gene3D" id="3.30.200.20">
    <property type="entry name" value="Phosphorylase Kinase, domain 1"/>
    <property type="match status" value="1"/>
</dbReference>
<keyword evidence="3" id="KW-0547">Nucleotide-binding</keyword>
<evidence type="ECO:0000259" key="7">
    <source>
        <dbReference type="PROSITE" id="PS50011"/>
    </source>
</evidence>
<evidence type="ECO:0000256" key="1">
    <source>
        <dbReference type="ARBA" id="ARBA00022527"/>
    </source>
</evidence>
<dbReference type="SUPFAM" id="SSF56112">
    <property type="entry name" value="Protein kinase-like (PK-like)"/>
    <property type="match status" value="1"/>
</dbReference>
<sequence length="483" mass="55476">MKSRLVLKATLHYVDIVKKINPTFRHELVYIPKRTLTNPREPSKNNGYDNINDDYILRVKEIISSTKESYEILELMGQGTFGQVVQCRELSTNNLVAVKVIKRHRAFTAQGEKEINTLKMLNDHSRYKDKYLQLRDHFVFRGHICLVFELLSVSLHKILKQKPRLSILDIKLISVRILETLALLADLHIIHTDLKPDNILLKSPDDLHDVKLIDYGSACLETDRPTNYHIQTAFYRSPEVIIKAPYNCAVDMWSFGCFVAELYLEKPLFPSGNEIILLHMMAKTLQSLPPDHMLHKGEKSQKFFHIKGTQSDVTKLREIGAHDISATSLDERITGHPRSDDDTEEGISIIFYQKCLLDFLKKILVYDPDKRYTPRQALQHPFITTDPVIHSSSSISRTTEESSEIKTPSPPLHKPDAKPLKSILKKKSSKDLKVPLPQLDNTLDSTVALIYQQPRPTSGFINTYPFQSPQHPAMAYYTHYFSH</sequence>